<evidence type="ECO:0000313" key="2">
    <source>
        <dbReference type="EMBL" id="SIO47267.1"/>
    </source>
</evidence>
<keyword evidence="1" id="KW-0732">Signal</keyword>
<evidence type="ECO:0000256" key="1">
    <source>
        <dbReference type="SAM" id="SignalP"/>
    </source>
</evidence>
<dbReference type="Proteomes" id="UP000185207">
    <property type="component" value="Unassembled WGS sequence"/>
</dbReference>
<feature type="signal peptide" evidence="1">
    <location>
        <begin position="1"/>
        <end position="18"/>
    </location>
</feature>
<protein>
    <submittedName>
        <fullName evidence="2">Uncharacterized protein</fullName>
    </submittedName>
</protein>
<dbReference type="EMBL" id="FSRK01000003">
    <property type="protein sequence ID" value="SIO47267.1"/>
    <property type="molecule type" value="Genomic_DNA"/>
</dbReference>
<dbReference type="AlphaFoldDB" id="A0A1N6JT05"/>
<name>A0A1N6JT05_9FLAO</name>
<keyword evidence="3" id="KW-1185">Reference proteome</keyword>
<feature type="chain" id="PRO_5011980573" evidence="1">
    <location>
        <begin position="19"/>
        <end position="254"/>
    </location>
</feature>
<evidence type="ECO:0000313" key="3">
    <source>
        <dbReference type="Proteomes" id="UP000185207"/>
    </source>
</evidence>
<dbReference type="RefSeq" id="WP_074236884.1">
    <property type="nucleotide sequence ID" value="NZ_FSRK01000003.1"/>
</dbReference>
<organism evidence="2 3">
    <name type="scientific">Epilithonimonas zeae</name>
    <dbReference type="NCBI Taxonomy" id="1416779"/>
    <lineage>
        <taxon>Bacteria</taxon>
        <taxon>Pseudomonadati</taxon>
        <taxon>Bacteroidota</taxon>
        <taxon>Flavobacteriia</taxon>
        <taxon>Flavobacteriales</taxon>
        <taxon>Weeksellaceae</taxon>
        <taxon>Chryseobacterium group</taxon>
        <taxon>Epilithonimonas</taxon>
    </lineage>
</organism>
<accession>A0A1N6JT05</accession>
<gene>
    <name evidence="2" type="ORF">SAMN05444409_3754</name>
</gene>
<sequence length="254" mass="28383">MKRISILFSIFLLISAKAQIVSDYKYVVIPDELANFKNSKSYGLDMILKNSLKAKKYQVLTDSKSNWPNDALMNPCKILTAEMLDDKSMFRNKVILQFKDCSNKVILSEKGSSTIKEFEPGYQDALRQTLVKIPVSNPKVTVEQVVESKSSEVDKVSSESNSKETSTQVSTALRYTNGKTTLQKIKIDDTQFILVDGNSSVPFATFKSTAKKDVYRVKLGSGESTIGYYENGNIVIEMPKSNGEFSNEIFTATN</sequence>
<dbReference type="STRING" id="1416779.SAMN05444409_3754"/>
<reference evidence="3" key="1">
    <citation type="submission" date="2016-11" db="EMBL/GenBank/DDBJ databases">
        <authorList>
            <person name="Varghese N."/>
            <person name="Submissions S."/>
        </authorList>
    </citation>
    <scope>NUCLEOTIDE SEQUENCE [LARGE SCALE GENOMIC DNA]</scope>
    <source>
        <strain evidence="3">DSM 27623</strain>
    </source>
</reference>
<proteinExistence type="predicted"/>
<dbReference type="OrthoDB" id="1274006at2"/>